<evidence type="ECO:0000313" key="3">
    <source>
        <dbReference type="Proteomes" id="UP000536509"/>
    </source>
</evidence>
<protein>
    <submittedName>
        <fullName evidence="2">Uncharacterized protein</fullName>
    </submittedName>
</protein>
<keyword evidence="3" id="KW-1185">Reference proteome</keyword>
<evidence type="ECO:0000313" key="2">
    <source>
        <dbReference type="EMBL" id="NNT71118.1"/>
    </source>
</evidence>
<organism evidence="2 3">
    <name type="scientific">Flavobacterium rivulicola</name>
    <dbReference type="NCBI Taxonomy" id="2732161"/>
    <lineage>
        <taxon>Bacteria</taxon>
        <taxon>Pseudomonadati</taxon>
        <taxon>Bacteroidota</taxon>
        <taxon>Flavobacteriia</taxon>
        <taxon>Flavobacteriales</taxon>
        <taxon>Flavobacteriaceae</taxon>
        <taxon>Flavobacterium</taxon>
    </lineage>
</organism>
<keyword evidence="1" id="KW-0732">Signal</keyword>
<comment type="caution">
    <text evidence="2">The sequence shown here is derived from an EMBL/GenBank/DDBJ whole genome shotgun (WGS) entry which is preliminary data.</text>
</comment>
<dbReference type="AlphaFoldDB" id="A0A7Y3VXZ5"/>
<feature type="signal peptide" evidence="1">
    <location>
        <begin position="1"/>
        <end position="26"/>
    </location>
</feature>
<feature type="chain" id="PRO_5030528848" evidence="1">
    <location>
        <begin position="27"/>
        <end position="79"/>
    </location>
</feature>
<dbReference type="EMBL" id="JABEVX010000001">
    <property type="protein sequence ID" value="NNT71118.1"/>
    <property type="molecule type" value="Genomic_DNA"/>
</dbReference>
<proteinExistence type="predicted"/>
<gene>
    <name evidence="2" type="ORF">HKT18_02710</name>
</gene>
<dbReference type="RefSeq" id="WP_171221311.1">
    <property type="nucleotide sequence ID" value="NZ_CP121446.1"/>
</dbReference>
<name>A0A7Y3VXZ5_9FLAO</name>
<dbReference type="Proteomes" id="UP000536509">
    <property type="component" value="Unassembled WGS sequence"/>
</dbReference>
<reference evidence="2 3" key="1">
    <citation type="submission" date="2020-05" db="EMBL/GenBank/DDBJ databases">
        <title>Draft genome of Flavobacterium sp. IMCC34852.</title>
        <authorList>
            <person name="Song J."/>
            <person name="Cho J.-C."/>
        </authorList>
    </citation>
    <scope>NUCLEOTIDE SEQUENCE [LARGE SCALE GENOMIC DNA]</scope>
    <source>
        <strain evidence="2 3">IMCC34852</strain>
    </source>
</reference>
<evidence type="ECO:0000256" key="1">
    <source>
        <dbReference type="SAM" id="SignalP"/>
    </source>
</evidence>
<sequence>MKTINLKTAFKLSLLALILCSTKVFSFTKIPSEASSKGSESRTCFVNKATKSSKTASKTYSTTSKGYAMQSKAKKFFKK</sequence>
<accession>A0A7Y3VXZ5</accession>